<evidence type="ECO:0000313" key="1">
    <source>
        <dbReference type="EMBL" id="KAK2578360.1"/>
    </source>
</evidence>
<sequence>SKFRECTHVIAAIRRRFFEELFFGCP</sequence>
<reference evidence="1" key="2">
    <citation type="journal article" date="2023" name="Commun. Biol.">
        <title>Intrasexual cuticular hydrocarbon dimorphism in a wasp sheds light on hydrocarbon biosynthesis genes in Hymenoptera.</title>
        <authorList>
            <person name="Moris V.C."/>
            <person name="Podsiadlowski L."/>
            <person name="Martin S."/>
            <person name="Oeyen J.P."/>
            <person name="Donath A."/>
            <person name="Petersen M."/>
            <person name="Wilbrandt J."/>
            <person name="Misof B."/>
            <person name="Liedtke D."/>
            <person name="Thamm M."/>
            <person name="Scheiner R."/>
            <person name="Schmitt T."/>
            <person name="Niehuis O."/>
        </authorList>
    </citation>
    <scope>NUCLEOTIDE SEQUENCE</scope>
    <source>
        <strain evidence="1">GBR_01_08_01A</strain>
    </source>
</reference>
<evidence type="ECO:0000313" key="2">
    <source>
        <dbReference type="Proteomes" id="UP001258017"/>
    </source>
</evidence>
<feature type="non-terminal residue" evidence="1">
    <location>
        <position position="26"/>
    </location>
</feature>
<reference evidence="1" key="1">
    <citation type="submission" date="2021-08" db="EMBL/GenBank/DDBJ databases">
        <authorList>
            <person name="Misof B."/>
            <person name="Oliver O."/>
            <person name="Podsiadlowski L."/>
            <person name="Donath A."/>
            <person name="Peters R."/>
            <person name="Mayer C."/>
            <person name="Rust J."/>
            <person name="Gunkel S."/>
            <person name="Lesny P."/>
            <person name="Martin S."/>
            <person name="Oeyen J.P."/>
            <person name="Petersen M."/>
            <person name="Panagiotis P."/>
            <person name="Wilbrandt J."/>
            <person name="Tanja T."/>
        </authorList>
    </citation>
    <scope>NUCLEOTIDE SEQUENCE</scope>
    <source>
        <strain evidence="1">GBR_01_08_01A</strain>
        <tissue evidence="1">Thorax + abdomen</tissue>
    </source>
</reference>
<gene>
    <name evidence="1" type="ORF">KPH14_001401</name>
</gene>
<accession>A0AAD9VLM4</accession>
<proteinExistence type="predicted"/>
<name>A0AAD9VLM4_9HYME</name>
<dbReference type="EMBL" id="JAIFRP010000385">
    <property type="protein sequence ID" value="KAK2578360.1"/>
    <property type="molecule type" value="Genomic_DNA"/>
</dbReference>
<protein>
    <submittedName>
        <fullName evidence="1">Uncharacterized protein</fullName>
    </submittedName>
</protein>
<keyword evidence="2" id="KW-1185">Reference proteome</keyword>
<dbReference type="Proteomes" id="UP001258017">
    <property type="component" value="Unassembled WGS sequence"/>
</dbReference>
<comment type="caution">
    <text evidence="1">The sequence shown here is derived from an EMBL/GenBank/DDBJ whole genome shotgun (WGS) entry which is preliminary data.</text>
</comment>
<organism evidence="1 2">
    <name type="scientific">Odynerus spinipes</name>
    <dbReference type="NCBI Taxonomy" id="1348599"/>
    <lineage>
        <taxon>Eukaryota</taxon>
        <taxon>Metazoa</taxon>
        <taxon>Ecdysozoa</taxon>
        <taxon>Arthropoda</taxon>
        <taxon>Hexapoda</taxon>
        <taxon>Insecta</taxon>
        <taxon>Pterygota</taxon>
        <taxon>Neoptera</taxon>
        <taxon>Endopterygota</taxon>
        <taxon>Hymenoptera</taxon>
        <taxon>Apocrita</taxon>
        <taxon>Aculeata</taxon>
        <taxon>Vespoidea</taxon>
        <taxon>Vespidae</taxon>
        <taxon>Eumeninae</taxon>
        <taxon>Odynerus</taxon>
    </lineage>
</organism>
<dbReference type="AlphaFoldDB" id="A0AAD9VLM4"/>